<gene>
    <name evidence="1" type="ORF">D8849_08000</name>
</gene>
<accession>A0A3R9QGI7</accession>
<protein>
    <submittedName>
        <fullName evidence="1">Uncharacterized protein</fullName>
    </submittedName>
</protein>
<dbReference type="AlphaFoldDB" id="A0A3R9QGI7"/>
<comment type="caution">
    <text evidence="1">The sequence shown here is derived from an EMBL/GenBank/DDBJ whole genome shotgun (WGS) entry which is preliminary data.</text>
</comment>
<proteinExistence type="predicted"/>
<evidence type="ECO:0000313" key="2">
    <source>
        <dbReference type="Proteomes" id="UP000278063"/>
    </source>
</evidence>
<name>A0A3R9QGI7_STRMT</name>
<dbReference type="EMBL" id="RJNW01000005">
    <property type="protein sequence ID" value="RSI85865.1"/>
    <property type="molecule type" value="Genomic_DNA"/>
</dbReference>
<dbReference type="RefSeq" id="WP_125386735.1">
    <property type="nucleotide sequence ID" value="NZ_RJNW01000005.1"/>
</dbReference>
<organism evidence="1 2">
    <name type="scientific">Streptococcus mitis</name>
    <dbReference type="NCBI Taxonomy" id="28037"/>
    <lineage>
        <taxon>Bacteria</taxon>
        <taxon>Bacillati</taxon>
        <taxon>Bacillota</taxon>
        <taxon>Bacilli</taxon>
        <taxon>Lactobacillales</taxon>
        <taxon>Streptococcaceae</taxon>
        <taxon>Streptococcus</taxon>
        <taxon>Streptococcus mitis group</taxon>
    </lineage>
</organism>
<reference evidence="1 2" key="1">
    <citation type="submission" date="2018-11" db="EMBL/GenBank/DDBJ databases">
        <title>Species Designations Belie Phenotypic and Genotypic Heterogeneity in Oral Streptococci.</title>
        <authorList>
            <person name="Velsko I."/>
        </authorList>
    </citation>
    <scope>NUCLEOTIDE SEQUENCE [LARGE SCALE GENOMIC DNA]</scope>
    <source>
        <strain evidence="1 2">KLC01</strain>
    </source>
</reference>
<sequence length="86" mass="10126">MVRSLKARLEKIKEHASKTEYATQDECMSLYVDCLRLAFQDNGLDINMDDYIPRKFSDVKFSDYKRAKEKIDELKSKVKEKEVTSI</sequence>
<evidence type="ECO:0000313" key="1">
    <source>
        <dbReference type="EMBL" id="RSI85865.1"/>
    </source>
</evidence>
<dbReference type="Proteomes" id="UP000278063">
    <property type="component" value="Unassembled WGS sequence"/>
</dbReference>